<dbReference type="CDD" id="cd00432">
    <property type="entry name" value="Ribosomal_L18_L5e"/>
    <property type="match status" value="1"/>
</dbReference>
<protein>
    <submittedName>
        <fullName evidence="6">39S ribosomal protein L18, mitochondrial</fullName>
    </submittedName>
</protein>
<evidence type="ECO:0000256" key="5">
    <source>
        <dbReference type="ARBA" id="ARBA00023274"/>
    </source>
</evidence>
<keyword evidence="7" id="KW-1185">Reference proteome</keyword>
<dbReference type="GO" id="GO:1990904">
    <property type="term" value="C:ribonucleoprotein complex"/>
    <property type="evidence" value="ECO:0007669"/>
    <property type="project" value="UniProtKB-KW"/>
</dbReference>
<proteinExistence type="inferred from homology"/>
<evidence type="ECO:0000256" key="3">
    <source>
        <dbReference type="ARBA" id="ARBA00022980"/>
    </source>
</evidence>
<dbReference type="InterPro" id="IPR036967">
    <property type="entry name" value="Ribosomal_uS11_sf"/>
</dbReference>
<dbReference type="GO" id="GO:0003735">
    <property type="term" value="F:structural constituent of ribosome"/>
    <property type="evidence" value="ECO:0007669"/>
    <property type="project" value="InterPro"/>
</dbReference>
<reference evidence="6 7" key="1">
    <citation type="submission" date="2019-05" db="EMBL/GenBank/DDBJ databases">
        <title>Another draft genome of Portunus trituberculatus and its Hox gene families provides insights of decapod evolution.</title>
        <authorList>
            <person name="Jeong J.-H."/>
            <person name="Song I."/>
            <person name="Kim S."/>
            <person name="Choi T."/>
            <person name="Kim D."/>
            <person name="Ryu S."/>
            <person name="Kim W."/>
        </authorList>
    </citation>
    <scope>NUCLEOTIDE SEQUENCE [LARGE SCALE GENOMIC DNA]</scope>
    <source>
        <tissue evidence="6">Muscle</tissue>
    </source>
</reference>
<evidence type="ECO:0000313" key="7">
    <source>
        <dbReference type="Proteomes" id="UP000324222"/>
    </source>
</evidence>
<dbReference type="Proteomes" id="UP000324222">
    <property type="component" value="Unassembled WGS sequence"/>
</dbReference>
<dbReference type="GO" id="GO:0005840">
    <property type="term" value="C:ribosome"/>
    <property type="evidence" value="ECO:0007669"/>
    <property type="project" value="UniProtKB-KW"/>
</dbReference>
<dbReference type="AlphaFoldDB" id="A0A5B7H2T0"/>
<dbReference type="GO" id="GO:0008097">
    <property type="term" value="F:5S rRNA binding"/>
    <property type="evidence" value="ECO:0007669"/>
    <property type="project" value="TreeGrafter"/>
</dbReference>
<keyword evidence="4" id="KW-0496">Mitochondrion</keyword>
<name>A0A5B7H2T0_PORTR</name>
<evidence type="ECO:0000313" key="6">
    <source>
        <dbReference type="EMBL" id="MPC64186.1"/>
    </source>
</evidence>
<evidence type="ECO:0000256" key="1">
    <source>
        <dbReference type="ARBA" id="ARBA00004173"/>
    </source>
</evidence>
<keyword evidence="5" id="KW-0687">Ribonucleoprotein</keyword>
<dbReference type="EMBL" id="VSRR010021748">
    <property type="protein sequence ID" value="MPC64186.1"/>
    <property type="molecule type" value="Genomic_DNA"/>
</dbReference>
<dbReference type="InterPro" id="IPR057268">
    <property type="entry name" value="Ribosomal_L18"/>
</dbReference>
<evidence type="ECO:0000256" key="2">
    <source>
        <dbReference type="ARBA" id="ARBA00007116"/>
    </source>
</evidence>
<comment type="similarity">
    <text evidence="2">Belongs to the universal ribosomal protein uL18 family.</text>
</comment>
<dbReference type="InterPro" id="IPR005484">
    <property type="entry name" value="Ribosomal_uL18_bac/plant/anim"/>
</dbReference>
<gene>
    <name evidence="6" type="primary">Mrpl18</name>
    <name evidence="6" type="ORF">E2C01_058297</name>
</gene>
<dbReference type="PANTHER" id="PTHR12899">
    <property type="entry name" value="39S RIBOSOMAL PROTEIN L18, MITOCHONDRIAL"/>
    <property type="match status" value="1"/>
</dbReference>
<dbReference type="SUPFAM" id="SSF53137">
    <property type="entry name" value="Translational machinery components"/>
    <property type="match status" value="1"/>
</dbReference>
<dbReference type="Gene3D" id="3.30.420.80">
    <property type="entry name" value="Ribosomal protein S11"/>
    <property type="match status" value="1"/>
</dbReference>
<dbReference type="PANTHER" id="PTHR12899:SF3">
    <property type="entry name" value="LARGE RIBOSOMAL SUBUNIT PROTEIN UL18M"/>
    <property type="match status" value="1"/>
</dbReference>
<sequence>MVLLLHRLVLEKSNRHSTGWVEHHTGTPVVAASTREWAIKHHLYSTTDINAIYNIGRILARRCLESGITEVYTELDQYAESSRKIQKFLTAMKVGGVELKEPRFIHERSVGMFSPRRSALPWQVQEEVISSPASPVL</sequence>
<dbReference type="GO" id="GO:0006412">
    <property type="term" value="P:translation"/>
    <property type="evidence" value="ECO:0007669"/>
    <property type="project" value="InterPro"/>
</dbReference>
<dbReference type="GO" id="GO:0005739">
    <property type="term" value="C:mitochondrion"/>
    <property type="evidence" value="ECO:0007669"/>
    <property type="project" value="UniProtKB-SubCell"/>
</dbReference>
<comment type="caution">
    <text evidence="6">The sequence shown here is derived from an EMBL/GenBank/DDBJ whole genome shotgun (WGS) entry which is preliminary data.</text>
</comment>
<evidence type="ECO:0000256" key="4">
    <source>
        <dbReference type="ARBA" id="ARBA00023128"/>
    </source>
</evidence>
<organism evidence="6 7">
    <name type="scientific">Portunus trituberculatus</name>
    <name type="common">Swimming crab</name>
    <name type="synonym">Neptunus trituberculatus</name>
    <dbReference type="NCBI Taxonomy" id="210409"/>
    <lineage>
        <taxon>Eukaryota</taxon>
        <taxon>Metazoa</taxon>
        <taxon>Ecdysozoa</taxon>
        <taxon>Arthropoda</taxon>
        <taxon>Crustacea</taxon>
        <taxon>Multicrustacea</taxon>
        <taxon>Malacostraca</taxon>
        <taxon>Eumalacostraca</taxon>
        <taxon>Eucarida</taxon>
        <taxon>Decapoda</taxon>
        <taxon>Pleocyemata</taxon>
        <taxon>Brachyura</taxon>
        <taxon>Eubrachyura</taxon>
        <taxon>Portunoidea</taxon>
        <taxon>Portunidae</taxon>
        <taxon>Portuninae</taxon>
        <taxon>Portunus</taxon>
    </lineage>
</organism>
<keyword evidence="3 6" id="KW-0689">Ribosomal protein</keyword>
<dbReference type="OrthoDB" id="1932324at2759"/>
<accession>A0A5B7H2T0</accession>
<comment type="subcellular location">
    <subcellularLocation>
        <location evidence="1">Mitochondrion</location>
    </subcellularLocation>
</comment>